<gene>
    <name evidence="2" type="ORF">ACA1_378270</name>
</gene>
<sequence>MAILSLLDYEDLISVSLVNRRSHLLCNDATLWAALINYQRRWRPQSCTTVDERLAFYASLAANLDPSTRQLFLRNLPEAEPLHPKAVLAYMRQQREQFLRFVDDSVGAAYVPPFDSFPTLLVEARSSQAHSTSGFTSPY</sequence>
<dbReference type="RefSeq" id="XP_004337721.1">
    <property type="nucleotide sequence ID" value="XM_004337673.1"/>
</dbReference>
<dbReference type="Proteomes" id="UP000011083">
    <property type="component" value="Unassembled WGS sequence"/>
</dbReference>
<dbReference type="InterPro" id="IPR001810">
    <property type="entry name" value="F-box_dom"/>
</dbReference>
<reference evidence="2 3" key="1">
    <citation type="journal article" date="2013" name="Genome Biol.">
        <title>Genome of Acanthamoeba castellanii highlights extensive lateral gene transfer and early evolution of tyrosine kinase signaling.</title>
        <authorList>
            <person name="Clarke M."/>
            <person name="Lohan A.J."/>
            <person name="Liu B."/>
            <person name="Lagkouvardos I."/>
            <person name="Roy S."/>
            <person name="Zafar N."/>
            <person name="Bertelli C."/>
            <person name="Schilde C."/>
            <person name="Kianianmomeni A."/>
            <person name="Burglin T.R."/>
            <person name="Frech C."/>
            <person name="Turcotte B."/>
            <person name="Kopec K.O."/>
            <person name="Synnott J.M."/>
            <person name="Choo C."/>
            <person name="Paponov I."/>
            <person name="Finkler A."/>
            <person name="Soon Heng Tan C."/>
            <person name="Hutchins A.P."/>
            <person name="Weinmeier T."/>
            <person name="Rattei T."/>
            <person name="Chu J.S."/>
            <person name="Gimenez G."/>
            <person name="Irimia M."/>
            <person name="Rigden D.J."/>
            <person name="Fitzpatrick D.A."/>
            <person name="Lorenzo-Morales J."/>
            <person name="Bateman A."/>
            <person name="Chiu C.H."/>
            <person name="Tang P."/>
            <person name="Hegemann P."/>
            <person name="Fromm H."/>
            <person name="Raoult D."/>
            <person name="Greub G."/>
            <person name="Miranda-Saavedra D."/>
            <person name="Chen N."/>
            <person name="Nash P."/>
            <person name="Ginger M.L."/>
            <person name="Horn M."/>
            <person name="Schaap P."/>
            <person name="Caler L."/>
            <person name="Loftus B."/>
        </authorList>
    </citation>
    <scope>NUCLEOTIDE SEQUENCE [LARGE SCALE GENOMIC DNA]</scope>
    <source>
        <strain evidence="2 3">Neff</strain>
    </source>
</reference>
<dbReference type="VEuPathDB" id="AmoebaDB:ACA1_378270"/>
<dbReference type="AlphaFoldDB" id="L8GSY0"/>
<keyword evidence="3" id="KW-1185">Reference proteome</keyword>
<protein>
    <recommendedName>
        <fullName evidence="1">F-box domain-containing protein</fullName>
    </recommendedName>
</protein>
<proteinExistence type="predicted"/>
<dbReference type="Pfam" id="PF12937">
    <property type="entry name" value="F-box-like"/>
    <property type="match status" value="1"/>
</dbReference>
<organism evidence="2 3">
    <name type="scientific">Acanthamoeba castellanii (strain ATCC 30010 / Neff)</name>
    <dbReference type="NCBI Taxonomy" id="1257118"/>
    <lineage>
        <taxon>Eukaryota</taxon>
        <taxon>Amoebozoa</taxon>
        <taxon>Discosea</taxon>
        <taxon>Longamoebia</taxon>
        <taxon>Centramoebida</taxon>
        <taxon>Acanthamoebidae</taxon>
        <taxon>Acanthamoeba</taxon>
    </lineage>
</organism>
<evidence type="ECO:0000313" key="2">
    <source>
        <dbReference type="EMBL" id="ELR15708.1"/>
    </source>
</evidence>
<accession>L8GSY0</accession>
<name>L8GSY0_ACACF</name>
<dbReference type="PROSITE" id="PS50181">
    <property type="entry name" value="FBOX"/>
    <property type="match status" value="1"/>
</dbReference>
<dbReference type="GeneID" id="14916349"/>
<dbReference type="EMBL" id="KB008025">
    <property type="protein sequence ID" value="ELR15708.1"/>
    <property type="molecule type" value="Genomic_DNA"/>
</dbReference>
<feature type="domain" description="F-box" evidence="1">
    <location>
        <begin position="1"/>
        <end position="35"/>
    </location>
</feature>
<dbReference type="Gene3D" id="1.20.1280.50">
    <property type="match status" value="1"/>
</dbReference>
<dbReference type="KEGG" id="acan:ACA1_378270"/>
<evidence type="ECO:0000313" key="3">
    <source>
        <dbReference type="Proteomes" id="UP000011083"/>
    </source>
</evidence>
<dbReference type="InterPro" id="IPR036047">
    <property type="entry name" value="F-box-like_dom_sf"/>
</dbReference>
<dbReference type="SUPFAM" id="SSF81383">
    <property type="entry name" value="F-box domain"/>
    <property type="match status" value="1"/>
</dbReference>
<evidence type="ECO:0000259" key="1">
    <source>
        <dbReference type="PROSITE" id="PS50181"/>
    </source>
</evidence>